<organism evidence="1 2">
    <name type="scientific">Candidatus Lloydbacteria bacterium RIFCSPHIGHO2_02_FULL_54_17</name>
    <dbReference type="NCBI Taxonomy" id="1798664"/>
    <lineage>
        <taxon>Bacteria</taxon>
        <taxon>Candidatus Lloydiibacteriota</taxon>
    </lineage>
</organism>
<dbReference type="AlphaFoldDB" id="A0A1G2DBS9"/>
<sequence>MLEALAKAGAISKDRMEREEALRSFEIEEARGKPTSESFSVEDLRGADTIGKFEHIAKTLLLAGSITTTELVRAGNALKERLGQTDPIQRLVALTYHLRDHLNDGMQSAERERVIRAAFRKAGSKFPDDEKGAKKKHR</sequence>
<dbReference type="EMBL" id="MHLO01000040">
    <property type="protein sequence ID" value="OGZ11064.1"/>
    <property type="molecule type" value="Genomic_DNA"/>
</dbReference>
<name>A0A1G2DBS9_9BACT</name>
<comment type="caution">
    <text evidence="1">The sequence shown here is derived from an EMBL/GenBank/DDBJ whole genome shotgun (WGS) entry which is preliminary data.</text>
</comment>
<evidence type="ECO:0000313" key="1">
    <source>
        <dbReference type="EMBL" id="OGZ11064.1"/>
    </source>
</evidence>
<proteinExistence type="predicted"/>
<reference evidence="1 2" key="1">
    <citation type="journal article" date="2016" name="Nat. Commun.">
        <title>Thousands of microbial genomes shed light on interconnected biogeochemical processes in an aquifer system.</title>
        <authorList>
            <person name="Anantharaman K."/>
            <person name="Brown C.T."/>
            <person name="Hug L.A."/>
            <person name="Sharon I."/>
            <person name="Castelle C.J."/>
            <person name="Probst A.J."/>
            <person name="Thomas B.C."/>
            <person name="Singh A."/>
            <person name="Wilkins M.J."/>
            <person name="Karaoz U."/>
            <person name="Brodie E.L."/>
            <person name="Williams K.H."/>
            <person name="Hubbard S.S."/>
            <person name="Banfield J.F."/>
        </authorList>
    </citation>
    <scope>NUCLEOTIDE SEQUENCE [LARGE SCALE GENOMIC DNA]</scope>
</reference>
<accession>A0A1G2DBS9</accession>
<gene>
    <name evidence="1" type="ORF">A3C93_01685</name>
</gene>
<dbReference type="Proteomes" id="UP000178636">
    <property type="component" value="Unassembled WGS sequence"/>
</dbReference>
<evidence type="ECO:0000313" key="2">
    <source>
        <dbReference type="Proteomes" id="UP000178636"/>
    </source>
</evidence>
<protein>
    <submittedName>
        <fullName evidence="1">Uncharacterized protein</fullName>
    </submittedName>
</protein>